<dbReference type="EMBL" id="RMVG01000009">
    <property type="protein sequence ID" value="RPD99839.1"/>
    <property type="molecule type" value="Genomic_DNA"/>
</dbReference>
<protein>
    <submittedName>
        <fullName evidence="1">Tautomerase family protein</fullName>
    </submittedName>
</protein>
<sequence length="129" mass="14759">MPLTRITLHQDLSAAHIATLSEILHSTLVETFDVPVQDKFQIIERLPAAQRIYDRHYLSGTRSDNFILFTLLAGKPRSAAQKSALYQRLTQRLEQQLNIHPDDVMVVIQFNTTADWSFSNGKMHVEETP</sequence>
<dbReference type="RefSeq" id="WP_123801431.1">
    <property type="nucleotide sequence ID" value="NZ_RMVG01000009.1"/>
</dbReference>
<keyword evidence="2" id="KW-1185">Reference proteome</keyword>
<gene>
    <name evidence="1" type="ORF">BBB56_13400</name>
</gene>
<comment type="caution">
    <text evidence="1">The sequence shown here is derived from an EMBL/GenBank/DDBJ whole genome shotgun (WGS) entry which is preliminary data.</text>
</comment>
<organism evidence="1 2">
    <name type="scientific">Candidatus Pantoea deserta</name>
    <dbReference type="NCBI Taxonomy" id="1869313"/>
    <lineage>
        <taxon>Bacteria</taxon>
        <taxon>Pseudomonadati</taxon>
        <taxon>Pseudomonadota</taxon>
        <taxon>Gammaproteobacteria</taxon>
        <taxon>Enterobacterales</taxon>
        <taxon>Erwiniaceae</taxon>
        <taxon>Pantoea</taxon>
    </lineage>
</organism>
<proteinExistence type="predicted"/>
<dbReference type="Gene3D" id="3.30.429.10">
    <property type="entry name" value="Macrophage Migration Inhibitory Factor"/>
    <property type="match status" value="1"/>
</dbReference>
<dbReference type="AlphaFoldDB" id="A0A3N4P7Z2"/>
<dbReference type="InterPro" id="IPR014347">
    <property type="entry name" value="Tautomerase/MIF_sf"/>
</dbReference>
<dbReference type="Proteomes" id="UP000281332">
    <property type="component" value="Unassembled WGS sequence"/>
</dbReference>
<name>A0A3N4P7Z2_9GAMM</name>
<dbReference type="PANTHER" id="PTHR38460:SF1">
    <property type="entry name" value="TAUTOMERASE YOLI-RELATED"/>
    <property type="match status" value="1"/>
</dbReference>
<evidence type="ECO:0000313" key="2">
    <source>
        <dbReference type="Proteomes" id="UP000281332"/>
    </source>
</evidence>
<dbReference type="OrthoDB" id="9804765at2"/>
<dbReference type="PANTHER" id="PTHR38460">
    <property type="entry name" value="TAUTOMERASE YOLI-RELATED"/>
    <property type="match status" value="1"/>
</dbReference>
<accession>A0A3N4P7Z2</accession>
<dbReference type="SUPFAM" id="SSF55331">
    <property type="entry name" value="Tautomerase/MIF"/>
    <property type="match status" value="1"/>
</dbReference>
<dbReference type="InterPro" id="IPR037479">
    <property type="entry name" value="Tauto_MSAD"/>
</dbReference>
<dbReference type="Pfam" id="PF14552">
    <property type="entry name" value="Tautomerase_2"/>
    <property type="match status" value="1"/>
</dbReference>
<reference evidence="1 2" key="1">
    <citation type="submission" date="2018-11" db="EMBL/GenBank/DDBJ databases">
        <title>Whole genome sequencing of Pantoea sp. RIT388.</title>
        <authorList>
            <person name="Gan H.M."/>
            <person name="Hudson A.O."/>
        </authorList>
    </citation>
    <scope>NUCLEOTIDE SEQUENCE [LARGE SCALE GENOMIC DNA]</scope>
    <source>
        <strain evidence="1 2">RIT388</strain>
    </source>
</reference>
<evidence type="ECO:0000313" key="1">
    <source>
        <dbReference type="EMBL" id="RPD99839.1"/>
    </source>
</evidence>